<evidence type="ECO:0000313" key="2">
    <source>
        <dbReference type="Proteomes" id="UP000664317"/>
    </source>
</evidence>
<accession>A0ABS3C267</accession>
<comment type="caution">
    <text evidence="1">The sequence shown here is derived from an EMBL/GenBank/DDBJ whole genome shotgun (WGS) entry which is preliminary data.</text>
</comment>
<dbReference type="RefSeq" id="WP_206577986.1">
    <property type="nucleotide sequence ID" value="NZ_JAFKCT010000003.1"/>
</dbReference>
<protein>
    <submittedName>
        <fullName evidence="1">Uncharacterized protein</fullName>
    </submittedName>
</protein>
<evidence type="ECO:0000313" key="1">
    <source>
        <dbReference type="EMBL" id="MBN7811204.1"/>
    </source>
</evidence>
<dbReference type="EMBL" id="JAFKCT010000003">
    <property type="protein sequence ID" value="MBN7811204.1"/>
    <property type="molecule type" value="Genomic_DNA"/>
</dbReference>
<gene>
    <name evidence="1" type="ORF">J0A68_09565</name>
</gene>
<reference evidence="1 2" key="1">
    <citation type="submission" date="2021-03" db="EMBL/GenBank/DDBJ databases">
        <title>novel species isolated from a fishpond in China.</title>
        <authorList>
            <person name="Lu H."/>
            <person name="Cai Z."/>
        </authorList>
    </citation>
    <scope>NUCLEOTIDE SEQUENCE [LARGE SCALE GENOMIC DNA]</scope>
    <source>
        <strain evidence="1 2">H41</strain>
    </source>
</reference>
<organism evidence="1 2">
    <name type="scientific">Algoriphagus oliviformis</name>
    <dbReference type="NCBI Taxonomy" id="2811231"/>
    <lineage>
        <taxon>Bacteria</taxon>
        <taxon>Pseudomonadati</taxon>
        <taxon>Bacteroidota</taxon>
        <taxon>Cytophagia</taxon>
        <taxon>Cytophagales</taxon>
        <taxon>Cyclobacteriaceae</taxon>
        <taxon>Algoriphagus</taxon>
    </lineage>
</organism>
<sequence length="201" mass="23091">MAAQPQTFPTGVEVILVLRRTLTWNKHEEPAQALKDWLPFPQKLHLPFRLKEGRIELGKDVDTSELPLAPATLLFSLNLNTRELEVHALQANQTFASAPLSLSGKSGKMELHFQWNYFTVGDPERDAMKVGELETGKSLEFRVNGKRDFSLSSRRDRSYLEQSYWLQHLGTAEELIYSKDDDFPTTLPKPDKLVDLRKLLW</sequence>
<proteinExistence type="predicted"/>
<dbReference type="Proteomes" id="UP000664317">
    <property type="component" value="Unassembled WGS sequence"/>
</dbReference>
<name>A0ABS3C267_9BACT</name>
<keyword evidence="2" id="KW-1185">Reference proteome</keyword>